<dbReference type="GeneID" id="77845341"/>
<dbReference type="Proteomes" id="UP000527860">
    <property type="component" value="Unassembled WGS sequence"/>
</dbReference>
<evidence type="ECO:0000259" key="7">
    <source>
        <dbReference type="Pfam" id="PF17827"/>
    </source>
</evidence>
<keyword evidence="3 9" id="KW-0808">Transferase</keyword>
<keyword evidence="2 9" id="KW-0489">Methyltransferase</keyword>
<dbReference type="Gene3D" id="1.10.8.10">
    <property type="entry name" value="DNA helicase RuvA subunit, C-terminal domain"/>
    <property type="match status" value="1"/>
</dbReference>
<evidence type="ECO:0000256" key="5">
    <source>
        <dbReference type="ARBA" id="ARBA00048391"/>
    </source>
</evidence>
<dbReference type="RefSeq" id="WP_040105957.1">
    <property type="nucleotide sequence ID" value="NZ_JABEVU030000001.1"/>
</dbReference>
<dbReference type="Gene3D" id="3.40.50.150">
    <property type="entry name" value="Vaccinia Virus protein VP39"/>
    <property type="match status" value="1"/>
</dbReference>
<protein>
    <recommendedName>
        <fullName evidence="1">peptide chain release factor N(5)-glutamine methyltransferase</fullName>
        <ecNumber evidence="1">2.1.1.297</ecNumber>
    </recommendedName>
</protein>
<dbReference type="InterPro" id="IPR002052">
    <property type="entry name" value="DNA_methylase_N6_adenine_CS"/>
</dbReference>
<name>A0A0C2HFS6_9STAP</name>
<feature type="domain" description="Methyltransferase small" evidence="6">
    <location>
        <begin position="104"/>
        <end position="199"/>
    </location>
</feature>
<dbReference type="InterPro" id="IPR050320">
    <property type="entry name" value="N5-glutamine_MTase"/>
</dbReference>
<proteinExistence type="predicted"/>
<reference evidence="9" key="2">
    <citation type="submission" date="2020-04" db="EMBL/GenBank/DDBJ databases">
        <authorList>
            <person name="Tanveer F."/>
            <person name="Xie Y."/>
            <person name="Shinwari Z.K."/>
        </authorList>
    </citation>
    <scope>NUCLEOTIDE SEQUENCE</scope>
    <source>
        <strain evidence="9">MOSEL-ME25</strain>
    </source>
</reference>
<evidence type="ECO:0000256" key="3">
    <source>
        <dbReference type="ARBA" id="ARBA00022679"/>
    </source>
</evidence>
<dbReference type="InterPro" id="IPR019874">
    <property type="entry name" value="RF_methyltr_PrmC"/>
</dbReference>
<dbReference type="SUPFAM" id="SSF53335">
    <property type="entry name" value="S-adenosyl-L-methionine-dependent methyltransferases"/>
    <property type="match status" value="1"/>
</dbReference>
<keyword evidence="11" id="KW-1185">Reference proteome</keyword>
<evidence type="ECO:0000313" key="11">
    <source>
        <dbReference type="Proteomes" id="UP000527860"/>
    </source>
</evidence>
<comment type="caution">
    <text evidence="8">The sequence shown here is derived from an EMBL/GenBank/DDBJ whole genome shotgun (WGS) entry which is preliminary data.</text>
</comment>
<dbReference type="PANTHER" id="PTHR18895">
    <property type="entry name" value="HEMK METHYLTRANSFERASE"/>
    <property type="match status" value="1"/>
</dbReference>
<reference evidence="9" key="3">
    <citation type="submission" date="2022-12" db="EMBL/GenBank/DDBJ databases">
        <title>Genome analysis and biological profiling of marine Salinicoccus roseus MOSEL-ME25.</title>
        <authorList>
            <person name="Mirza F.T."/>
            <person name="Xie Y."/>
            <person name="Shinwari Z.K."/>
        </authorList>
    </citation>
    <scope>NUCLEOTIDE SEQUENCE</scope>
    <source>
        <strain evidence="9">MOSEL-ME25</strain>
    </source>
</reference>
<dbReference type="CDD" id="cd02440">
    <property type="entry name" value="AdoMet_MTases"/>
    <property type="match status" value="1"/>
</dbReference>
<gene>
    <name evidence="9" type="primary">prmC</name>
    <name evidence="9" type="ORF">F7P68_0008580</name>
    <name evidence="8" type="ORF">SN16_07215</name>
</gene>
<dbReference type="InterPro" id="IPR029063">
    <property type="entry name" value="SAM-dependent_MTases_sf"/>
</dbReference>
<dbReference type="Pfam" id="PF05175">
    <property type="entry name" value="MTS"/>
    <property type="match status" value="1"/>
</dbReference>
<evidence type="ECO:0000313" key="10">
    <source>
        <dbReference type="Proteomes" id="UP000031546"/>
    </source>
</evidence>
<dbReference type="InterPro" id="IPR007848">
    <property type="entry name" value="Small_mtfrase_dom"/>
</dbReference>
<comment type="catalytic activity">
    <reaction evidence="5">
        <text>L-glutaminyl-[peptide chain release factor] + S-adenosyl-L-methionine = N(5)-methyl-L-glutaminyl-[peptide chain release factor] + S-adenosyl-L-homocysteine + H(+)</text>
        <dbReference type="Rhea" id="RHEA:42896"/>
        <dbReference type="Rhea" id="RHEA-COMP:10271"/>
        <dbReference type="Rhea" id="RHEA-COMP:10272"/>
        <dbReference type="ChEBI" id="CHEBI:15378"/>
        <dbReference type="ChEBI" id="CHEBI:30011"/>
        <dbReference type="ChEBI" id="CHEBI:57856"/>
        <dbReference type="ChEBI" id="CHEBI:59789"/>
        <dbReference type="ChEBI" id="CHEBI:61891"/>
        <dbReference type="EC" id="2.1.1.297"/>
    </reaction>
</comment>
<dbReference type="EMBL" id="JXII01000006">
    <property type="protein sequence ID" value="KIH70499.1"/>
    <property type="molecule type" value="Genomic_DNA"/>
</dbReference>
<evidence type="ECO:0000256" key="2">
    <source>
        <dbReference type="ARBA" id="ARBA00022603"/>
    </source>
</evidence>
<accession>A0A0C2HFS6</accession>
<sequence>MHPYSYREMIKEAKASLSVSGGETRPAMLLLEDLFGMGTVDFLMDGDREVPPSDYERYSEALGRIIDGEPYQYVVGSAWFYGEKFKVSKETLIPRNETEELVELVLALEQDDGRKVVDIGCGTGVIGLTLAAAWHDNEVILTDVSGAALEITRENACTLGVTPKIMQGSLFEPLMAESMKVDCVISNPPYIGYNEVDDMGDSVINHEPALALFAEDGGLGLYKSMIDQLEHVLHPGGMVYFEIGWRQAGILSDHVTARWPKVEPRVKKDMNGNDRILYFRWEV</sequence>
<evidence type="ECO:0000259" key="6">
    <source>
        <dbReference type="Pfam" id="PF05175"/>
    </source>
</evidence>
<dbReference type="InterPro" id="IPR004556">
    <property type="entry name" value="HemK-like"/>
</dbReference>
<dbReference type="Pfam" id="PF17827">
    <property type="entry name" value="PrmC_N"/>
    <property type="match status" value="1"/>
</dbReference>
<dbReference type="PROSITE" id="PS00092">
    <property type="entry name" value="N6_MTASE"/>
    <property type="match status" value="1"/>
</dbReference>
<dbReference type="OrthoDB" id="9800643at2"/>
<dbReference type="EMBL" id="JABEVU030000001">
    <property type="protein sequence ID" value="MDB0580585.1"/>
    <property type="molecule type" value="Genomic_DNA"/>
</dbReference>
<dbReference type="Proteomes" id="UP000031546">
    <property type="component" value="Unassembled WGS sequence"/>
</dbReference>
<reference evidence="8 10" key="1">
    <citation type="submission" date="2015-01" db="EMBL/GenBank/DDBJ databases">
        <title>Genome sequences of high lactate-tolerant strain Salinicoccus roseus W12 with industrial interest.</title>
        <authorList>
            <person name="Wang H."/>
            <person name="Yu B."/>
        </authorList>
    </citation>
    <scope>NUCLEOTIDE SEQUENCE [LARGE SCALE GENOMIC DNA]</scope>
    <source>
        <strain evidence="8 10">W12</strain>
    </source>
</reference>
<evidence type="ECO:0000256" key="1">
    <source>
        <dbReference type="ARBA" id="ARBA00012771"/>
    </source>
</evidence>
<dbReference type="GO" id="GO:0102559">
    <property type="term" value="F:peptide chain release factor N(5)-glutamine methyltransferase activity"/>
    <property type="evidence" value="ECO:0007669"/>
    <property type="project" value="UniProtKB-EC"/>
</dbReference>
<dbReference type="GO" id="GO:0032259">
    <property type="term" value="P:methylation"/>
    <property type="evidence" value="ECO:0007669"/>
    <property type="project" value="UniProtKB-KW"/>
</dbReference>
<dbReference type="InterPro" id="IPR040758">
    <property type="entry name" value="PrmC_N"/>
</dbReference>
<dbReference type="STRING" id="45670.SN16_07215"/>
<evidence type="ECO:0000256" key="4">
    <source>
        <dbReference type="ARBA" id="ARBA00022691"/>
    </source>
</evidence>
<evidence type="ECO:0000313" key="9">
    <source>
        <dbReference type="EMBL" id="MDB0580585.1"/>
    </source>
</evidence>
<keyword evidence="4" id="KW-0949">S-adenosyl-L-methionine</keyword>
<dbReference type="NCBIfam" id="TIGR00536">
    <property type="entry name" value="hemK_fam"/>
    <property type="match status" value="1"/>
</dbReference>
<feature type="domain" description="Release factor glutamine methyltransferase N-terminal" evidence="7">
    <location>
        <begin position="8"/>
        <end position="76"/>
    </location>
</feature>
<dbReference type="AlphaFoldDB" id="A0A0C2HFS6"/>
<dbReference type="NCBIfam" id="TIGR03534">
    <property type="entry name" value="RF_mod_PrmC"/>
    <property type="match status" value="1"/>
</dbReference>
<organism evidence="8 10">
    <name type="scientific">Salinicoccus roseus</name>
    <dbReference type="NCBI Taxonomy" id="45670"/>
    <lineage>
        <taxon>Bacteria</taxon>
        <taxon>Bacillati</taxon>
        <taxon>Bacillota</taxon>
        <taxon>Bacilli</taxon>
        <taxon>Bacillales</taxon>
        <taxon>Staphylococcaceae</taxon>
        <taxon>Salinicoccus</taxon>
    </lineage>
</organism>
<dbReference type="PANTHER" id="PTHR18895:SF74">
    <property type="entry name" value="MTRF1L RELEASE FACTOR GLUTAMINE METHYLTRANSFERASE"/>
    <property type="match status" value="1"/>
</dbReference>
<evidence type="ECO:0000313" key="8">
    <source>
        <dbReference type="EMBL" id="KIH70499.1"/>
    </source>
</evidence>
<dbReference type="GO" id="GO:0003676">
    <property type="term" value="F:nucleic acid binding"/>
    <property type="evidence" value="ECO:0007669"/>
    <property type="project" value="InterPro"/>
</dbReference>
<dbReference type="EC" id="2.1.1.297" evidence="1"/>